<dbReference type="SUPFAM" id="SSF46689">
    <property type="entry name" value="Homeodomain-like"/>
    <property type="match status" value="1"/>
</dbReference>
<dbReference type="InterPro" id="IPR009057">
    <property type="entry name" value="Homeodomain-like_sf"/>
</dbReference>
<organism evidence="3 4">
    <name type="scientific">Adiantum capillus-veneris</name>
    <name type="common">Maidenhair fern</name>
    <dbReference type="NCBI Taxonomy" id="13818"/>
    <lineage>
        <taxon>Eukaryota</taxon>
        <taxon>Viridiplantae</taxon>
        <taxon>Streptophyta</taxon>
        <taxon>Embryophyta</taxon>
        <taxon>Tracheophyta</taxon>
        <taxon>Polypodiopsida</taxon>
        <taxon>Polypodiidae</taxon>
        <taxon>Polypodiales</taxon>
        <taxon>Pteridineae</taxon>
        <taxon>Pteridaceae</taxon>
        <taxon>Vittarioideae</taxon>
        <taxon>Adiantum</taxon>
    </lineage>
</organism>
<dbReference type="GO" id="GO:0000978">
    <property type="term" value="F:RNA polymerase II cis-regulatory region sequence-specific DNA binding"/>
    <property type="evidence" value="ECO:0007669"/>
    <property type="project" value="TreeGrafter"/>
</dbReference>
<dbReference type="GO" id="GO:0000981">
    <property type="term" value="F:DNA-binding transcription factor activity, RNA polymerase II-specific"/>
    <property type="evidence" value="ECO:0007669"/>
    <property type="project" value="TreeGrafter"/>
</dbReference>
<gene>
    <name evidence="3" type="ORF">GOP47_0015393</name>
</gene>
<proteinExistence type="predicted"/>
<dbReference type="GO" id="GO:0005634">
    <property type="term" value="C:nucleus"/>
    <property type="evidence" value="ECO:0007669"/>
    <property type="project" value="TreeGrafter"/>
</dbReference>
<evidence type="ECO:0000259" key="2">
    <source>
        <dbReference type="PROSITE" id="PS51294"/>
    </source>
</evidence>
<dbReference type="Proteomes" id="UP000886520">
    <property type="component" value="Chromosome 15"/>
</dbReference>
<feature type="domain" description="HTH myb-type" evidence="2">
    <location>
        <begin position="32"/>
        <end position="86"/>
    </location>
</feature>
<dbReference type="PROSITE" id="PS51294">
    <property type="entry name" value="HTH_MYB"/>
    <property type="match status" value="1"/>
</dbReference>
<evidence type="ECO:0000313" key="3">
    <source>
        <dbReference type="EMBL" id="KAI5069092.1"/>
    </source>
</evidence>
<evidence type="ECO:0000259" key="1">
    <source>
        <dbReference type="PROSITE" id="PS50090"/>
    </source>
</evidence>
<dbReference type="SMART" id="SM00717">
    <property type="entry name" value="SANT"/>
    <property type="match status" value="1"/>
</dbReference>
<dbReference type="CDD" id="cd00167">
    <property type="entry name" value="SANT"/>
    <property type="match status" value="1"/>
</dbReference>
<evidence type="ECO:0000313" key="4">
    <source>
        <dbReference type="Proteomes" id="UP000886520"/>
    </source>
</evidence>
<dbReference type="InterPro" id="IPR017930">
    <property type="entry name" value="Myb_dom"/>
</dbReference>
<accession>A0A9D4UJX8</accession>
<dbReference type="PANTHER" id="PTHR45614:SF150">
    <property type="entry name" value="MYB-LIKE DNA-BINDING DOMAIN CONTAINING PROTEIN, EXPRESSED"/>
    <property type="match status" value="1"/>
</dbReference>
<dbReference type="OrthoDB" id="2143914at2759"/>
<dbReference type="PANTHER" id="PTHR45614">
    <property type="entry name" value="MYB PROTEIN-RELATED"/>
    <property type="match status" value="1"/>
</dbReference>
<dbReference type="InterPro" id="IPR001005">
    <property type="entry name" value="SANT/Myb"/>
</dbReference>
<reference evidence="3" key="1">
    <citation type="submission" date="2021-01" db="EMBL/GenBank/DDBJ databases">
        <title>Adiantum capillus-veneris genome.</title>
        <authorList>
            <person name="Fang Y."/>
            <person name="Liao Q."/>
        </authorList>
    </citation>
    <scope>NUCLEOTIDE SEQUENCE</scope>
    <source>
        <strain evidence="3">H3</strain>
        <tissue evidence="3">Leaf</tissue>
    </source>
</reference>
<feature type="domain" description="Myb-like" evidence="1">
    <location>
        <begin position="32"/>
        <end position="82"/>
    </location>
</feature>
<keyword evidence="4" id="KW-1185">Reference proteome</keyword>
<dbReference type="Gene3D" id="1.10.10.60">
    <property type="entry name" value="Homeodomain-like"/>
    <property type="match status" value="1"/>
</dbReference>
<dbReference type="PROSITE" id="PS50090">
    <property type="entry name" value="MYB_LIKE"/>
    <property type="match status" value="1"/>
</dbReference>
<comment type="caution">
    <text evidence="3">The sequence shown here is derived from an EMBL/GenBank/DDBJ whole genome shotgun (WGS) entry which is preliminary data.</text>
</comment>
<dbReference type="EMBL" id="JABFUD020000015">
    <property type="protein sequence ID" value="KAI5069092.1"/>
    <property type="molecule type" value="Genomic_DNA"/>
</dbReference>
<dbReference type="Pfam" id="PF00249">
    <property type="entry name" value="Myb_DNA-binding"/>
    <property type="match status" value="1"/>
</dbReference>
<name>A0A9D4UJX8_ADICA</name>
<dbReference type="InterPro" id="IPR050560">
    <property type="entry name" value="MYB_TF"/>
</dbReference>
<sequence>MGIRTPPVQLYHFLMKGYDPGWRWLRWFNQLDPRINRGPFTEEEEDRLLAAHRFHGNKWACIARLFPGRTDNAVKNHWHVIMARRFRHHSSNNTKHRRLLISPASSSSLLHRPLPARYQKITPLQITERHGSKSYNSRIRTFHNQGMNIQAKMLTTNAWTAAVTPGTFLSSKSPRMTPPPSHFSHMISSPHGIPSILIKEFDLKTRQNQPKGNSNKIFVGMLEGVTHDVTPLNAHLTKMMMAPLTKPCQQQAQVSQLNEKSIICISPLLPHSRMEDNADGNEHRQTHGPNFIDFLGVG</sequence>
<protein>
    <submittedName>
        <fullName evidence="3">Uncharacterized protein</fullName>
    </submittedName>
</protein>
<dbReference type="AlphaFoldDB" id="A0A9D4UJX8"/>